<accession>A0AAD5TCY4</accession>
<dbReference type="AlphaFoldDB" id="A0AAD5TCY4"/>
<feature type="compositionally biased region" description="Low complexity" evidence="1">
    <location>
        <begin position="1"/>
        <end position="15"/>
    </location>
</feature>
<reference evidence="2" key="1">
    <citation type="submission" date="2020-05" db="EMBL/GenBank/DDBJ databases">
        <title>Phylogenomic resolution of chytrid fungi.</title>
        <authorList>
            <person name="Stajich J.E."/>
            <person name="Amses K."/>
            <person name="Simmons R."/>
            <person name="Seto K."/>
            <person name="Myers J."/>
            <person name="Bonds A."/>
            <person name="Quandt C.A."/>
            <person name="Barry K."/>
            <person name="Liu P."/>
            <person name="Grigoriev I."/>
            <person name="Longcore J.E."/>
            <person name="James T.Y."/>
        </authorList>
    </citation>
    <scope>NUCLEOTIDE SEQUENCE</scope>
    <source>
        <strain evidence="2">JEL0379</strain>
    </source>
</reference>
<feature type="region of interest" description="Disordered" evidence="1">
    <location>
        <begin position="1"/>
        <end position="38"/>
    </location>
</feature>
<sequence length="1105" mass="124896">MSSQQEPLLPVVAPAAEEEQAEQQRRRRARTLTPPGLSLVTDAATGAAKYTAQQFKRLKMRFGQVAAPAQSPTRKLPHSTRATRIADIVDYYASKLNPLRPPVEQDPPAADPNDTALKNIVSMIADDFATASLPVDRHQIRTILTTEIQNPADFVTVHDELAGKSWRMPEDRMRAIFGAVDASAETYTVPAVTQAFYVRARELHLSDVALLHERFARKFHQPQFLAKLEGMIASAQAENTERVFLRYIGTVRGPSTPRDRYEADIASSASLFGKIDFILAQMQADEQLISPDSWAVAEFVRSRTDVLTSEDFRVDFIERVLISLFGYEGLINVQRGGYFAAYEPTTDDLELFRSLDVSIVSDMHYEDRKKGTNPIPGREIVRDDDADLDIANHFQNKVFEYIRENPSLVCHRQVGPTTRIVLDTIRQAIPRMDEVFRWHADTFGWQGRELEDYDPDITTARFLHGNSRAGHLTRILLSALRDRDPSTAQGEHSLADFLDLLPFVDLYPWLIQERVVSAMEFLSQYMSIVRLYITVTFSKHFFRVISRGFAPFGNLSGAPVSENFLDSVGVPRVSNFDMKWIYDDTSDAAPDSAYTVQIPHYDPGRDKYGEQAPVLRRVLLLTWMATFVTIQETYAILLDLGSKVANLQTPRKDTCERIVAAVTDRLRNNGFTEIFEAAKAELQTYLAHTAGAVARRTLTEEAKTRRRAKMAITRASTLQLILARGAPNSDERRAQAELLWSKKFEPLGQHMPYNDNPENREAWLDWVMERNEGVSLVTAAIGRRVFDATVQQRRIMLDSLALDDDSAGTEDALMAGVAERLEAMRVGRAASAAFQDAQRNRMLIRWNQDPDAVRETARGSLQSSEVTILEKYARFYAYVQNELKLFRLALSPTQLASARDHRALLKFDNDGIRLEDEDANDLGAFYPVSRMPLMKGQGKDLQTVWHDQRRLVAPNEVVVIPPTPAGRLPPKWAARDRNKSYLKVAPIDEADAIYIFKLWLDERLGEQQNLVYHHWQWPDNVFLEFPDWITANLPNHVHAKTWQDIVENGSTDKSSTAMFRGSIEALRGPITITGTFWINDLKLTGSKWAFGGPRPDSDLAARATG</sequence>
<evidence type="ECO:0000256" key="1">
    <source>
        <dbReference type="SAM" id="MobiDB-lite"/>
    </source>
</evidence>
<keyword evidence="3" id="KW-1185">Reference proteome</keyword>
<organism evidence="2 3">
    <name type="scientific">Geranomyces variabilis</name>
    <dbReference type="NCBI Taxonomy" id="109894"/>
    <lineage>
        <taxon>Eukaryota</taxon>
        <taxon>Fungi</taxon>
        <taxon>Fungi incertae sedis</taxon>
        <taxon>Chytridiomycota</taxon>
        <taxon>Chytridiomycota incertae sedis</taxon>
        <taxon>Chytridiomycetes</taxon>
        <taxon>Spizellomycetales</taxon>
        <taxon>Powellomycetaceae</taxon>
        <taxon>Geranomyces</taxon>
    </lineage>
</organism>
<name>A0AAD5TCY4_9FUNG</name>
<dbReference type="Proteomes" id="UP001212152">
    <property type="component" value="Unassembled WGS sequence"/>
</dbReference>
<protein>
    <submittedName>
        <fullName evidence="2">Uncharacterized protein</fullName>
    </submittedName>
</protein>
<proteinExistence type="predicted"/>
<gene>
    <name evidence="2" type="ORF">HDU87_001220</name>
</gene>
<evidence type="ECO:0000313" key="3">
    <source>
        <dbReference type="Proteomes" id="UP001212152"/>
    </source>
</evidence>
<dbReference type="EMBL" id="JADGJQ010000124">
    <property type="protein sequence ID" value="KAJ3168139.1"/>
    <property type="molecule type" value="Genomic_DNA"/>
</dbReference>
<evidence type="ECO:0000313" key="2">
    <source>
        <dbReference type="EMBL" id="KAJ3168139.1"/>
    </source>
</evidence>
<comment type="caution">
    <text evidence="2">The sequence shown here is derived from an EMBL/GenBank/DDBJ whole genome shotgun (WGS) entry which is preliminary data.</text>
</comment>